<organism evidence="8 9">
    <name type="scientific">Karstenula rhodostoma CBS 690.94</name>
    <dbReference type="NCBI Taxonomy" id="1392251"/>
    <lineage>
        <taxon>Eukaryota</taxon>
        <taxon>Fungi</taxon>
        <taxon>Dikarya</taxon>
        <taxon>Ascomycota</taxon>
        <taxon>Pezizomycotina</taxon>
        <taxon>Dothideomycetes</taxon>
        <taxon>Pleosporomycetidae</taxon>
        <taxon>Pleosporales</taxon>
        <taxon>Massarineae</taxon>
        <taxon>Didymosphaeriaceae</taxon>
        <taxon>Karstenula</taxon>
    </lineage>
</organism>
<gene>
    <name evidence="8" type="ORF">P171DRAFT_369181</name>
</gene>
<dbReference type="InterPro" id="IPR049326">
    <property type="entry name" value="Rhodopsin_dom_fungi"/>
</dbReference>
<proteinExistence type="inferred from homology"/>
<dbReference type="OrthoDB" id="5022096at2759"/>
<name>A0A9P4U6I9_9PLEO</name>
<feature type="transmembrane region" description="Helical" evidence="6">
    <location>
        <begin position="114"/>
        <end position="135"/>
    </location>
</feature>
<evidence type="ECO:0000256" key="3">
    <source>
        <dbReference type="ARBA" id="ARBA00022989"/>
    </source>
</evidence>
<evidence type="ECO:0000256" key="4">
    <source>
        <dbReference type="ARBA" id="ARBA00023136"/>
    </source>
</evidence>
<feature type="transmembrane region" description="Helical" evidence="6">
    <location>
        <begin position="38"/>
        <end position="60"/>
    </location>
</feature>
<dbReference type="Pfam" id="PF20684">
    <property type="entry name" value="Fung_rhodopsin"/>
    <property type="match status" value="1"/>
</dbReference>
<dbReference type="GO" id="GO:0016020">
    <property type="term" value="C:membrane"/>
    <property type="evidence" value="ECO:0007669"/>
    <property type="project" value="UniProtKB-SubCell"/>
</dbReference>
<feature type="transmembrane region" description="Helical" evidence="6">
    <location>
        <begin position="80"/>
        <end position="102"/>
    </location>
</feature>
<comment type="similarity">
    <text evidence="5">Belongs to the SAT4 family.</text>
</comment>
<evidence type="ECO:0000313" key="9">
    <source>
        <dbReference type="Proteomes" id="UP000799764"/>
    </source>
</evidence>
<accession>A0A9P4U6I9</accession>
<feature type="transmembrane region" description="Helical" evidence="6">
    <location>
        <begin position="177"/>
        <end position="196"/>
    </location>
</feature>
<feature type="transmembrane region" description="Helical" evidence="6">
    <location>
        <begin position="6"/>
        <end position="26"/>
    </location>
</feature>
<feature type="transmembrane region" description="Helical" evidence="6">
    <location>
        <begin position="208"/>
        <end position="226"/>
    </location>
</feature>
<feature type="transmembrane region" description="Helical" evidence="6">
    <location>
        <begin position="246"/>
        <end position="264"/>
    </location>
</feature>
<evidence type="ECO:0000256" key="5">
    <source>
        <dbReference type="ARBA" id="ARBA00038359"/>
    </source>
</evidence>
<comment type="caution">
    <text evidence="8">The sequence shown here is derived from an EMBL/GenBank/DDBJ whole genome shotgun (WGS) entry which is preliminary data.</text>
</comment>
<dbReference type="PANTHER" id="PTHR33048">
    <property type="entry name" value="PTH11-LIKE INTEGRAL MEMBRANE PROTEIN (AFU_ORTHOLOGUE AFUA_5G11245)"/>
    <property type="match status" value="1"/>
</dbReference>
<dbReference type="InterPro" id="IPR052337">
    <property type="entry name" value="SAT4-like"/>
</dbReference>
<sequence length="284" mass="31506">ILSITGTFFTAALIIVKLRCYVRITMLKVFGKDDYRMVVSMMFAAATFACFVIGTHHGLGNHLPVPLMDADMYKSFSKTLYVHSLLIMVGISCVKISIAFSLLRLSATKRQTRFLQDAILFIVAITLASAGTLPFQCFPVEAAWDSSLRPAPFGSGSVRCFENTTFRDLGLMNSCDFQHNITTDVLFATLPIPLIWKLHINMRTKISLIVILSLGWFASAAAIVKVAKQYTVLDDLDWTAHDSFNVWNYIELTVGIIAASLPALKPLFHWALYTVSAFSSSGRT</sequence>
<keyword evidence="9" id="KW-1185">Reference proteome</keyword>
<keyword evidence="3 6" id="KW-1133">Transmembrane helix</keyword>
<feature type="domain" description="Rhodopsin" evidence="7">
    <location>
        <begin position="18"/>
        <end position="269"/>
    </location>
</feature>
<dbReference type="PANTHER" id="PTHR33048:SF167">
    <property type="entry name" value="INTEGRAL MEMBRANE PROTEIN"/>
    <property type="match status" value="1"/>
</dbReference>
<dbReference type="Proteomes" id="UP000799764">
    <property type="component" value="Unassembled WGS sequence"/>
</dbReference>
<feature type="non-terminal residue" evidence="8">
    <location>
        <position position="1"/>
    </location>
</feature>
<dbReference type="EMBL" id="MU001508">
    <property type="protein sequence ID" value="KAF2440194.1"/>
    <property type="molecule type" value="Genomic_DNA"/>
</dbReference>
<keyword evidence="4 6" id="KW-0472">Membrane</keyword>
<evidence type="ECO:0000256" key="1">
    <source>
        <dbReference type="ARBA" id="ARBA00004141"/>
    </source>
</evidence>
<keyword evidence="2 6" id="KW-0812">Transmembrane</keyword>
<evidence type="ECO:0000256" key="6">
    <source>
        <dbReference type="SAM" id="Phobius"/>
    </source>
</evidence>
<evidence type="ECO:0000313" key="8">
    <source>
        <dbReference type="EMBL" id="KAF2440194.1"/>
    </source>
</evidence>
<protein>
    <recommendedName>
        <fullName evidence="7">Rhodopsin domain-containing protein</fullName>
    </recommendedName>
</protein>
<reference evidence="8" key="1">
    <citation type="journal article" date="2020" name="Stud. Mycol.">
        <title>101 Dothideomycetes genomes: a test case for predicting lifestyles and emergence of pathogens.</title>
        <authorList>
            <person name="Haridas S."/>
            <person name="Albert R."/>
            <person name="Binder M."/>
            <person name="Bloem J."/>
            <person name="Labutti K."/>
            <person name="Salamov A."/>
            <person name="Andreopoulos B."/>
            <person name="Baker S."/>
            <person name="Barry K."/>
            <person name="Bills G."/>
            <person name="Bluhm B."/>
            <person name="Cannon C."/>
            <person name="Castanera R."/>
            <person name="Culley D."/>
            <person name="Daum C."/>
            <person name="Ezra D."/>
            <person name="Gonzalez J."/>
            <person name="Henrissat B."/>
            <person name="Kuo A."/>
            <person name="Liang C."/>
            <person name="Lipzen A."/>
            <person name="Lutzoni F."/>
            <person name="Magnuson J."/>
            <person name="Mondo S."/>
            <person name="Nolan M."/>
            <person name="Ohm R."/>
            <person name="Pangilinan J."/>
            <person name="Park H.-J."/>
            <person name="Ramirez L."/>
            <person name="Alfaro M."/>
            <person name="Sun H."/>
            <person name="Tritt A."/>
            <person name="Yoshinaga Y."/>
            <person name="Zwiers L.-H."/>
            <person name="Turgeon B."/>
            <person name="Goodwin S."/>
            <person name="Spatafora J."/>
            <person name="Crous P."/>
            <person name="Grigoriev I."/>
        </authorList>
    </citation>
    <scope>NUCLEOTIDE SEQUENCE</scope>
    <source>
        <strain evidence="8">CBS 690.94</strain>
    </source>
</reference>
<evidence type="ECO:0000256" key="2">
    <source>
        <dbReference type="ARBA" id="ARBA00022692"/>
    </source>
</evidence>
<dbReference type="AlphaFoldDB" id="A0A9P4U6I9"/>
<comment type="subcellular location">
    <subcellularLocation>
        <location evidence="1">Membrane</location>
        <topology evidence="1">Multi-pass membrane protein</topology>
    </subcellularLocation>
</comment>
<evidence type="ECO:0000259" key="7">
    <source>
        <dbReference type="Pfam" id="PF20684"/>
    </source>
</evidence>